<accession>A0A1W1VUL0</accession>
<proteinExistence type="predicted"/>
<evidence type="ECO:0000313" key="2">
    <source>
        <dbReference type="Proteomes" id="UP000192582"/>
    </source>
</evidence>
<name>A0A1W1VUL0_9DEIO</name>
<keyword evidence="2" id="KW-1185">Reference proteome</keyword>
<protein>
    <submittedName>
        <fullName evidence="1">Uncharacterized protein</fullName>
    </submittedName>
</protein>
<dbReference type="AlphaFoldDB" id="A0A1W1VUL0"/>
<sequence>MEEPVWSRLRLWKPDEIHLNAELPSEGVFCIGIPVPPGNGVCTPARLALENPPPLTRPDKGLCPDEELFRLELTSELKNADLALRVRSSVRLSIRLMGTSRPNASLRPHVWPSDRLVYRAAYLISHRGNGVPLLGIRVHPL</sequence>
<dbReference type="EMBL" id="FWWU01000010">
    <property type="protein sequence ID" value="SMB97072.1"/>
    <property type="molecule type" value="Genomic_DNA"/>
</dbReference>
<reference evidence="1 2" key="1">
    <citation type="submission" date="2017-04" db="EMBL/GenBank/DDBJ databases">
        <authorList>
            <person name="Afonso C.L."/>
            <person name="Miller P.J."/>
            <person name="Scott M.A."/>
            <person name="Spackman E."/>
            <person name="Goraichik I."/>
            <person name="Dimitrov K.M."/>
            <person name="Suarez D.L."/>
            <person name="Swayne D.E."/>
        </authorList>
    </citation>
    <scope>NUCLEOTIDE SEQUENCE [LARGE SCALE GENOMIC DNA]</scope>
    <source>
        <strain evidence="1 2">KR-140</strain>
    </source>
</reference>
<dbReference type="Proteomes" id="UP000192582">
    <property type="component" value="Unassembled WGS sequence"/>
</dbReference>
<evidence type="ECO:0000313" key="1">
    <source>
        <dbReference type="EMBL" id="SMB97072.1"/>
    </source>
</evidence>
<gene>
    <name evidence="1" type="ORF">SAMN00790413_06327</name>
</gene>
<organism evidence="1 2">
    <name type="scientific">Deinococcus hopiensis KR-140</name>
    <dbReference type="NCBI Taxonomy" id="695939"/>
    <lineage>
        <taxon>Bacteria</taxon>
        <taxon>Thermotogati</taxon>
        <taxon>Deinococcota</taxon>
        <taxon>Deinococci</taxon>
        <taxon>Deinococcales</taxon>
        <taxon>Deinococcaceae</taxon>
        <taxon>Deinococcus</taxon>
    </lineage>
</organism>